<gene>
    <name evidence="1" type="ORF">MTUNDRAET4_2141</name>
</gene>
<evidence type="ECO:0000313" key="2">
    <source>
        <dbReference type="Proteomes" id="UP000294360"/>
    </source>
</evidence>
<dbReference type="AlphaFoldDB" id="A0A4U8Z196"/>
<organism evidence="1 2">
    <name type="scientific">Methylocella tundrae</name>
    <dbReference type="NCBI Taxonomy" id="227605"/>
    <lineage>
        <taxon>Bacteria</taxon>
        <taxon>Pseudomonadati</taxon>
        <taxon>Pseudomonadota</taxon>
        <taxon>Alphaproteobacteria</taxon>
        <taxon>Hyphomicrobiales</taxon>
        <taxon>Beijerinckiaceae</taxon>
        <taxon>Methylocella</taxon>
    </lineage>
</organism>
<dbReference type="Proteomes" id="UP000294360">
    <property type="component" value="Chromosome"/>
</dbReference>
<accession>A0A4U8Z196</accession>
<proteinExistence type="predicted"/>
<dbReference type="KEGG" id="mtun:MTUNDRAET4_2141"/>
<evidence type="ECO:0000313" key="1">
    <source>
        <dbReference type="EMBL" id="VFU09034.1"/>
    </source>
</evidence>
<name>A0A4U8Z196_METTU</name>
<dbReference type="EMBL" id="LR536450">
    <property type="protein sequence ID" value="VFU09034.1"/>
    <property type="molecule type" value="Genomic_DNA"/>
</dbReference>
<reference evidence="1 2" key="1">
    <citation type="submission" date="2019-03" db="EMBL/GenBank/DDBJ databases">
        <authorList>
            <person name="Kox A.R. M."/>
        </authorList>
    </citation>
    <scope>NUCLEOTIDE SEQUENCE [LARGE SCALE GENOMIC DNA]</scope>
    <source>
        <strain evidence="1">MTUNDRAET4 annotated genome</strain>
    </source>
</reference>
<sequence length="92" mass="10316">MHALAFRRRLKGEVAAVARRLETIANGLDARVAAVDVPIVNRQMFGRRIGLADIMTNRAKRTGRGLLRRAASFSARKFAIHRETVRTCSRQS</sequence>
<protein>
    <submittedName>
        <fullName evidence="1">Uncharacterized protein</fullName>
    </submittedName>
</protein>